<dbReference type="PRINTS" id="PR00385">
    <property type="entry name" value="P450"/>
</dbReference>
<dbReference type="AlphaFoldDB" id="A0ABD2TUJ6"/>
<dbReference type="Gene3D" id="1.10.630.10">
    <property type="entry name" value="Cytochrome P450"/>
    <property type="match status" value="1"/>
</dbReference>
<accession>A0ABD2TUJ6</accession>
<keyword evidence="5" id="KW-0812">Transmembrane</keyword>
<keyword evidence="11" id="KW-0472">Membrane</keyword>
<dbReference type="PRINTS" id="PR00463">
    <property type="entry name" value="EP450I"/>
</dbReference>
<keyword evidence="13" id="KW-1185">Reference proteome</keyword>
<evidence type="ECO:0000256" key="6">
    <source>
        <dbReference type="ARBA" id="ARBA00022723"/>
    </source>
</evidence>
<dbReference type="EMBL" id="JBJKTR010000009">
    <property type="protein sequence ID" value="KAL3360112.1"/>
    <property type="molecule type" value="Genomic_DNA"/>
</dbReference>
<keyword evidence="7" id="KW-1133">Transmembrane helix</keyword>
<evidence type="ECO:0000256" key="3">
    <source>
        <dbReference type="ARBA" id="ARBA00010617"/>
    </source>
</evidence>
<evidence type="ECO:0000313" key="13">
    <source>
        <dbReference type="Proteomes" id="UP001627284"/>
    </source>
</evidence>
<evidence type="ECO:0000256" key="10">
    <source>
        <dbReference type="ARBA" id="ARBA00023033"/>
    </source>
</evidence>
<dbReference type="PANTHER" id="PTHR47955">
    <property type="entry name" value="CYTOCHROME P450 FAMILY 71 PROTEIN"/>
    <property type="match status" value="1"/>
</dbReference>
<keyword evidence="8" id="KW-0560">Oxidoreductase</keyword>
<dbReference type="InterPro" id="IPR002401">
    <property type="entry name" value="Cyt_P450_E_grp-I"/>
</dbReference>
<evidence type="ECO:0000256" key="9">
    <source>
        <dbReference type="ARBA" id="ARBA00023004"/>
    </source>
</evidence>
<evidence type="ECO:0008006" key="14">
    <source>
        <dbReference type="Google" id="ProtNLM"/>
    </source>
</evidence>
<keyword evidence="9" id="KW-0408">Iron</keyword>
<protein>
    <recommendedName>
        <fullName evidence="14">Cytochrome P450</fullName>
    </recommendedName>
</protein>
<dbReference type="Proteomes" id="UP001627284">
    <property type="component" value="Unassembled WGS sequence"/>
</dbReference>
<evidence type="ECO:0000256" key="11">
    <source>
        <dbReference type="ARBA" id="ARBA00023136"/>
    </source>
</evidence>
<evidence type="ECO:0000256" key="5">
    <source>
        <dbReference type="ARBA" id="ARBA00022692"/>
    </source>
</evidence>
<gene>
    <name evidence="12" type="ORF">AABB24_016553</name>
</gene>
<comment type="subcellular location">
    <subcellularLocation>
        <location evidence="2">Membrane</location>
        <topology evidence="2">Single-pass membrane protein</topology>
    </subcellularLocation>
</comment>
<proteinExistence type="inferred from homology"/>
<keyword evidence="4" id="KW-0349">Heme</keyword>
<keyword evidence="6" id="KW-0479">Metal-binding</keyword>
<reference evidence="12 13" key="1">
    <citation type="submission" date="2024-05" db="EMBL/GenBank/DDBJ databases">
        <title>De novo assembly of an allotetraploid wild potato.</title>
        <authorList>
            <person name="Hosaka A.J."/>
        </authorList>
    </citation>
    <scope>NUCLEOTIDE SEQUENCE [LARGE SCALE GENOMIC DNA]</scope>
    <source>
        <tissue evidence="12">Young leaves</tissue>
    </source>
</reference>
<name>A0ABD2TUJ6_9SOLN</name>
<evidence type="ECO:0000256" key="8">
    <source>
        <dbReference type="ARBA" id="ARBA00023002"/>
    </source>
</evidence>
<dbReference type="SUPFAM" id="SSF48264">
    <property type="entry name" value="Cytochrome P450"/>
    <property type="match status" value="1"/>
</dbReference>
<dbReference type="GO" id="GO:0046872">
    <property type="term" value="F:metal ion binding"/>
    <property type="evidence" value="ECO:0007669"/>
    <property type="project" value="UniProtKB-KW"/>
</dbReference>
<dbReference type="InterPro" id="IPR001128">
    <property type="entry name" value="Cyt_P450"/>
</dbReference>
<sequence length="169" mass="19316">MMASFFVYDFFPSLSWIDKLTGLTDRLENNFKNLDNFYEELIEQHLNPKRPKSMEGDILDLLLQLKKEKSTPIDLTLEDAKALAMDVLVAGSDTSAAVIVWVMTALMRNPRAMKKVQAEIRQSIGKKVIVNEDDIQNMPYLKAVIKETLRLYPSAPLLLPRESMKKSIL</sequence>
<dbReference type="PANTHER" id="PTHR47955:SF22">
    <property type="entry name" value="CYTOCHROME P450 83B1-LIKE"/>
    <property type="match status" value="1"/>
</dbReference>
<comment type="cofactor">
    <cofactor evidence="1">
        <name>heme</name>
        <dbReference type="ChEBI" id="CHEBI:30413"/>
    </cofactor>
</comment>
<dbReference type="GO" id="GO:0016020">
    <property type="term" value="C:membrane"/>
    <property type="evidence" value="ECO:0007669"/>
    <property type="project" value="UniProtKB-SubCell"/>
</dbReference>
<evidence type="ECO:0000313" key="12">
    <source>
        <dbReference type="EMBL" id="KAL3360112.1"/>
    </source>
</evidence>
<evidence type="ECO:0000256" key="4">
    <source>
        <dbReference type="ARBA" id="ARBA00022617"/>
    </source>
</evidence>
<organism evidence="12 13">
    <name type="scientific">Solanum stoloniferum</name>
    <dbReference type="NCBI Taxonomy" id="62892"/>
    <lineage>
        <taxon>Eukaryota</taxon>
        <taxon>Viridiplantae</taxon>
        <taxon>Streptophyta</taxon>
        <taxon>Embryophyta</taxon>
        <taxon>Tracheophyta</taxon>
        <taxon>Spermatophyta</taxon>
        <taxon>Magnoliopsida</taxon>
        <taxon>eudicotyledons</taxon>
        <taxon>Gunneridae</taxon>
        <taxon>Pentapetalae</taxon>
        <taxon>asterids</taxon>
        <taxon>lamiids</taxon>
        <taxon>Solanales</taxon>
        <taxon>Solanaceae</taxon>
        <taxon>Solanoideae</taxon>
        <taxon>Solaneae</taxon>
        <taxon>Solanum</taxon>
    </lineage>
</organism>
<dbReference type="GO" id="GO:0004497">
    <property type="term" value="F:monooxygenase activity"/>
    <property type="evidence" value="ECO:0007669"/>
    <property type="project" value="UniProtKB-KW"/>
</dbReference>
<dbReference type="Pfam" id="PF00067">
    <property type="entry name" value="p450"/>
    <property type="match status" value="1"/>
</dbReference>
<evidence type="ECO:0000256" key="1">
    <source>
        <dbReference type="ARBA" id="ARBA00001971"/>
    </source>
</evidence>
<evidence type="ECO:0000256" key="2">
    <source>
        <dbReference type="ARBA" id="ARBA00004167"/>
    </source>
</evidence>
<comment type="caution">
    <text evidence="12">The sequence shown here is derived from an EMBL/GenBank/DDBJ whole genome shotgun (WGS) entry which is preliminary data.</text>
</comment>
<comment type="similarity">
    <text evidence="3">Belongs to the cytochrome P450 family.</text>
</comment>
<dbReference type="InterPro" id="IPR036396">
    <property type="entry name" value="Cyt_P450_sf"/>
</dbReference>
<keyword evidence="10" id="KW-0503">Monooxygenase</keyword>
<evidence type="ECO:0000256" key="7">
    <source>
        <dbReference type="ARBA" id="ARBA00022989"/>
    </source>
</evidence>